<comment type="subcellular location">
    <subcellularLocation>
        <location evidence="1">Cytoplasm</location>
    </subcellularLocation>
</comment>
<name>A0A0L7LIW1_OPEBR</name>
<evidence type="ECO:0000256" key="4">
    <source>
        <dbReference type="ARBA" id="ARBA00022490"/>
    </source>
</evidence>
<keyword evidence="8" id="KW-1185">Reference proteome</keyword>
<dbReference type="GO" id="GO:0005737">
    <property type="term" value="C:cytoplasm"/>
    <property type="evidence" value="ECO:0007669"/>
    <property type="project" value="UniProtKB-SubCell"/>
</dbReference>
<dbReference type="AlphaFoldDB" id="A0A0L7LIW1"/>
<evidence type="ECO:0000256" key="2">
    <source>
        <dbReference type="ARBA" id="ARBA00008153"/>
    </source>
</evidence>
<dbReference type="PANTHER" id="PTHR12472">
    <property type="entry name" value="RAB3-GAP REGULATORY DOMAIN"/>
    <property type="match status" value="1"/>
</dbReference>
<dbReference type="Pfam" id="PF14656">
    <property type="entry name" value="RAB3GAP2_C"/>
    <property type="match status" value="1"/>
</dbReference>
<proteinExistence type="inferred from homology"/>
<dbReference type="InterPro" id="IPR032839">
    <property type="entry name" value="RAB3GAP_N"/>
</dbReference>
<dbReference type="Proteomes" id="UP000037510">
    <property type="component" value="Unassembled WGS sequence"/>
</dbReference>
<sequence>MSCQVEQIADCGDILSLGRALFVPEKEDTVWLQQCSVSLSSCGNLLAVGYRNRLSLLTSQWISSTDSNSFLISWSGTLPSEITVLLTLSICPSHHSSQNGPDWFCIIVGFKNGSVGFYTNTGHQLLLEKLDEKPVMKISCHTGTYGTLPDDIHILFQSCECVISGSIQAGVQDGCAVDSRNISIRKWSFSEQDVVSDAAVVGLELKNTYDHLLAASTYGGYDVWYRSVPPVNTLVLGTGLNPGWLSGSSAEKSSPGSEPAIRAEGLSMRSGVYDAQRQGTSVAVSPDRRLAAFADGYGRVAVLDIFENDDKKPQLSTIKDVKRALFLIIYNPKKGLIDIRLMQRGTRVAVFTATKNGQLLYNTCGLVGAEKNHTYKKLNLPEFQCVLIDSDGKLKKIHIPFFYALEGEHSQKSKDLQTLREFRDNVKKSAIIDENTNDLLRIVSEIQTMDIKKHCLDLLVKKYEVPPRFIMSCLEIFWDSFVDKDEDALEIKHYFANLALVTLFFRLINNENTEDMQELTGKIHQFLKEEKGFEFTECTLNEDQMDSFHLLEDDNCILERLLTLAQEKDYKEQQHARVKFADNNTSSYKDFVSCFQLEESTKFITLKPETSAEKRNNLASITFKSIFRMTKLNMLDNFVKECRVDPKEIIKLLIIQLMNTSLEEISLELIETLIIVLYYLCSVTEEATSITYNEVSPWWQSIRDILIDMSCPLKSMIVAMACKSVSKMFEANIERDEDSEIWESVTKENAKWGLLIGKLEDISILSIVLMFKDTFFGKSLPKLQHTDYSINLKYVYTRGKGSVTELIAKWLCGMGVLPEAIVTNELIEIHDSNTEDPEETDDDTAYIFTENNRIYVDENPKIFKWLSLLRRQFPLSTLADYIIANMCWEYAIAWQKSFHTTELLDAVIHCLVNISDLDIKLGLFSIIWSTYIKHSFEVSCRLVNKIGRFPKDSFSLQDLGTDNATLLKFLELATKYLESFLKYAAMTTSKEKKKIEFEKIWDESLPSLVEVAQNTKLVNNNILTLNYQISCTIYYQCHFNLKFSKPLDTLYDIDYQYILEALTGNVVMREINMKASEKLRNPRMKFLTKLIRAAVETISSESDCDGPDKTYNSEEFTAWIEKIKPEMVLSPILAITVQRLKRSLEHSGNQPEWIVSVLDTSIPAHPSLATTISVLQHITQHMAKKTNHSPEHIPNMKLAELIVENCELLIRRKL</sequence>
<dbReference type="GO" id="GO:0005096">
    <property type="term" value="F:GTPase activator activity"/>
    <property type="evidence" value="ECO:0007669"/>
    <property type="project" value="UniProtKB-KW"/>
</dbReference>
<evidence type="ECO:0008006" key="9">
    <source>
        <dbReference type="Google" id="ProtNLM"/>
    </source>
</evidence>
<evidence type="ECO:0000313" key="7">
    <source>
        <dbReference type="EMBL" id="KOB75289.1"/>
    </source>
</evidence>
<dbReference type="PANTHER" id="PTHR12472:SF0">
    <property type="entry name" value="RAB3 GTPASE-ACTIVATING PROTEIN NON-CATALYTIC SUBUNIT"/>
    <property type="match status" value="1"/>
</dbReference>
<evidence type="ECO:0000256" key="1">
    <source>
        <dbReference type="ARBA" id="ARBA00004496"/>
    </source>
</evidence>
<dbReference type="EMBL" id="JTDY01000955">
    <property type="protein sequence ID" value="KOB75289.1"/>
    <property type="molecule type" value="Genomic_DNA"/>
</dbReference>
<organism evidence="7 8">
    <name type="scientific">Operophtera brumata</name>
    <name type="common">Winter moth</name>
    <name type="synonym">Phalaena brumata</name>
    <dbReference type="NCBI Taxonomy" id="104452"/>
    <lineage>
        <taxon>Eukaryota</taxon>
        <taxon>Metazoa</taxon>
        <taxon>Ecdysozoa</taxon>
        <taxon>Arthropoda</taxon>
        <taxon>Hexapoda</taxon>
        <taxon>Insecta</taxon>
        <taxon>Pterygota</taxon>
        <taxon>Neoptera</taxon>
        <taxon>Endopterygota</taxon>
        <taxon>Lepidoptera</taxon>
        <taxon>Glossata</taxon>
        <taxon>Ditrysia</taxon>
        <taxon>Geometroidea</taxon>
        <taxon>Geometridae</taxon>
        <taxon>Larentiinae</taxon>
        <taxon>Operophtera</taxon>
    </lineage>
</organism>
<feature type="domain" description="Rab3-GAP regulatory subunit N-terminal" evidence="5">
    <location>
        <begin position="307"/>
        <end position="360"/>
    </location>
</feature>
<evidence type="ECO:0000256" key="3">
    <source>
        <dbReference type="ARBA" id="ARBA00022468"/>
    </source>
</evidence>
<comment type="caution">
    <text evidence="7">The sequence shown here is derived from an EMBL/GenBank/DDBJ whole genome shotgun (WGS) entry which is preliminary data.</text>
</comment>
<dbReference type="Pfam" id="PF14655">
    <property type="entry name" value="RAB3GAP2_N"/>
    <property type="match status" value="2"/>
</dbReference>
<comment type="similarity">
    <text evidence="2">Belongs to the Rab3-GAP regulatory subunit family.</text>
</comment>
<keyword evidence="4" id="KW-0963">Cytoplasm</keyword>
<keyword evidence="3" id="KW-0343">GTPase activation</keyword>
<dbReference type="InterPro" id="IPR026059">
    <property type="entry name" value="Rab3GAP2"/>
</dbReference>
<feature type="domain" description="Rab3-GAP regulatory subunit N-terminal" evidence="5">
    <location>
        <begin position="31"/>
        <end position="242"/>
    </location>
</feature>
<dbReference type="STRING" id="104452.A0A0L7LIW1"/>
<evidence type="ECO:0000259" key="6">
    <source>
        <dbReference type="Pfam" id="PF14656"/>
    </source>
</evidence>
<dbReference type="InterPro" id="IPR029257">
    <property type="entry name" value="RAB3GAP2_C"/>
</dbReference>
<feature type="domain" description="Rab3GAP regulatory subunit C-terminal" evidence="6">
    <location>
        <begin position="649"/>
        <end position="1123"/>
    </location>
</feature>
<reference evidence="7 8" key="1">
    <citation type="journal article" date="2015" name="Genome Biol. Evol.">
        <title>The genome of winter moth (Operophtera brumata) provides a genomic perspective on sexual dimorphism and phenology.</title>
        <authorList>
            <person name="Derks M.F."/>
            <person name="Smit S."/>
            <person name="Salis L."/>
            <person name="Schijlen E."/>
            <person name="Bossers A."/>
            <person name="Mateman C."/>
            <person name="Pijl A.S."/>
            <person name="de Ridder D."/>
            <person name="Groenen M.A."/>
            <person name="Visser M.E."/>
            <person name="Megens H.J."/>
        </authorList>
    </citation>
    <scope>NUCLEOTIDE SEQUENCE [LARGE SCALE GENOMIC DNA]</scope>
    <source>
        <strain evidence="7">WM2013NL</strain>
        <tissue evidence="7">Head and thorax</tissue>
    </source>
</reference>
<evidence type="ECO:0000313" key="8">
    <source>
        <dbReference type="Proteomes" id="UP000037510"/>
    </source>
</evidence>
<accession>A0A0L7LIW1</accession>
<protein>
    <recommendedName>
        <fullName evidence="9">Rab3 GTPase-activating protein regulatory subunit</fullName>
    </recommendedName>
</protein>
<gene>
    <name evidence="7" type="ORF">OBRU01_07732</name>
</gene>
<evidence type="ECO:0000259" key="5">
    <source>
        <dbReference type="Pfam" id="PF14655"/>
    </source>
</evidence>